<keyword evidence="3" id="KW-1185">Reference proteome</keyword>
<dbReference type="PANTHER" id="PTHR38595">
    <property type="entry name" value="CYTOPLASMIC PROTEIN-RELATED"/>
    <property type="match status" value="1"/>
</dbReference>
<reference evidence="2 3" key="1">
    <citation type="submission" date="2018-05" db="EMBL/GenBank/DDBJ databases">
        <title>Reference genomes for bee gut microbiota database.</title>
        <authorList>
            <person name="Ellegaard K.M."/>
        </authorList>
    </citation>
    <scope>NUCLEOTIDE SEQUENCE [LARGE SCALE GENOMIC DNA]</scope>
    <source>
        <strain evidence="2 3">ESL0182</strain>
    </source>
</reference>
<dbReference type="Pfam" id="PF04965">
    <property type="entry name" value="GPW_gp25"/>
    <property type="match status" value="1"/>
</dbReference>
<dbReference type="RefSeq" id="WP_110432961.1">
    <property type="nucleotide sequence ID" value="NZ_QGLR01000009.1"/>
</dbReference>
<dbReference type="AlphaFoldDB" id="A0A2V4E5R2"/>
<dbReference type="InterPro" id="IPR017737">
    <property type="entry name" value="TssE1-like"/>
</dbReference>
<evidence type="ECO:0000313" key="3">
    <source>
        <dbReference type="Proteomes" id="UP000247932"/>
    </source>
</evidence>
<feature type="domain" description="IraD/Gp25-like" evidence="1">
    <location>
        <begin position="35"/>
        <end position="120"/>
    </location>
</feature>
<dbReference type="InterPro" id="IPR007048">
    <property type="entry name" value="IraD/Gp25-like"/>
</dbReference>
<proteinExistence type="predicted"/>
<organism evidence="2 3">
    <name type="scientific">Gilliamella apicola</name>
    <dbReference type="NCBI Taxonomy" id="1196095"/>
    <lineage>
        <taxon>Bacteria</taxon>
        <taxon>Pseudomonadati</taxon>
        <taxon>Pseudomonadota</taxon>
        <taxon>Gammaproteobacteria</taxon>
        <taxon>Orbales</taxon>
        <taxon>Orbaceae</taxon>
        <taxon>Gilliamella</taxon>
    </lineage>
</organism>
<dbReference type="OrthoDB" id="119583at2"/>
<comment type="caution">
    <text evidence="2">The sequence shown here is derived from an EMBL/GenBank/DDBJ whole genome shotgun (WGS) entry which is preliminary data.</text>
</comment>
<dbReference type="InterPro" id="IPR053176">
    <property type="entry name" value="T6SS_TssE1-like"/>
</dbReference>
<evidence type="ECO:0000313" key="2">
    <source>
        <dbReference type="EMBL" id="PXZ07179.1"/>
    </source>
</evidence>
<dbReference type="PANTHER" id="PTHR38595:SF2">
    <property type="entry name" value="TYPE VI SECRETION SYSTEM BASEPLATE SUBUNIT TSSE"/>
    <property type="match status" value="1"/>
</dbReference>
<gene>
    <name evidence="2" type="primary">tssE</name>
    <name evidence="2" type="ORF">DKK70_04800</name>
</gene>
<dbReference type="NCBIfam" id="TIGR03357">
    <property type="entry name" value="VI_zyme"/>
    <property type="match status" value="1"/>
</dbReference>
<dbReference type="EMBL" id="QGLR01000009">
    <property type="protein sequence ID" value="PXZ07179.1"/>
    <property type="molecule type" value="Genomic_DNA"/>
</dbReference>
<dbReference type="Proteomes" id="UP000247932">
    <property type="component" value="Unassembled WGS sequence"/>
</dbReference>
<dbReference type="Gene3D" id="3.10.450.40">
    <property type="match status" value="1"/>
</dbReference>
<sequence>MAALLRWKNDQQQSLFDRINTESNRDDYRVDKNRLDSIKYNLSRILNSRPGGCQSAKSIGVVDLNDATISASEIRAEVCRAIKDCIMQYEPRIVEVTVVSRTNEDDALTMQFEILAVVKDELGTDNVTFRMYIDNRQHYFFD</sequence>
<name>A0A2V4E5R2_9GAMM</name>
<protein>
    <submittedName>
        <fullName evidence="2">Type VI secretion system baseplate subunit TssE</fullName>
    </submittedName>
</protein>
<evidence type="ECO:0000259" key="1">
    <source>
        <dbReference type="Pfam" id="PF04965"/>
    </source>
</evidence>
<dbReference type="SUPFAM" id="SSF160719">
    <property type="entry name" value="gpW/gp25-like"/>
    <property type="match status" value="1"/>
</dbReference>
<accession>A0A2V4E5R2</accession>